<reference evidence="1 2" key="1">
    <citation type="journal article" date="2019" name="Environ. Microbiol.">
        <title>Species interactions and distinct microbial communities in high Arctic permafrost affected cryosols are associated with the CH4 and CO2 gas fluxes.</title>
        <authorList>
            <person name="Altshuler I."/>
            <person name="Hamel J."/>
            <person name="Turney S."/>
            <person name="Magnuson E."/>
            <person name="Levesque R."/>
            <person name="Greer C."/>
            <person name="Whyte L.G."/>
        </authorList>
    </citation>
    <scope>NUCLEOTIDE SEQUENCE [LARGE SCALE GENOMIC DNA]</scope>
    <source>
        <strain evidence="1 2">S5.1</strain>
    </source>
</reference>
<evidence type="ECO:0000313" key="1">
    <source>
        <dbReference type="EMBL" id="TPG14352.1"/>
    </source>
</evidence>
<protein>
    <submittedName>
        <fullName evidence="1">Head completion/stabilization protein</fullName>
    </submittedName>
</protein>
<dbReference type="Pfam" id="PF05926">
    <property type="entry name" value="Phage_GPL"/>
    <property type="match status" value="1"/>
</dbReference>
<accession>A0A502CNL9</accession>
<comment type="caution">
    <text evidence="1">The sequence shown here is derived from an EMBL/GenBank/DDBJ whole genome shotgun (WGS) entry which is preliminary data.</text>
</comment>
<dbReference type="Proteomes" id="UP000318413">
    <property type="component" value="Unassembled WGS sequence"/>
</dbReference>
<dbReference type="RefSeq" id="WP_140867666.1">
    <property type="nucleotide sequence ID" value="NZ_RCZK01000002.1"/>
</dbReference>
<dbReference type="InterPro" id="IPR009225">
    <property type="entry name" value="Phage_head_completion_GpL"/>
</dbReference>
<name>A0A502CNL9_9SPHN</name>
<sequence length="160" mass="16725">MSGLVCTPSIVPGATARTQAVIINDGWLPDIEPDAIALAVRIPAGILAERIRAACIGAILTLAPDLALFAAAQLLGGHASLADVPALQLDGKSRLVLLYERAVGALAKAELIERHRDVDQAGGAQRDASALDMSPDQLRRDATHAIRQILGRSATTVELI</sequence>
<dbReference type="OrthoDB" id="6312934at2"/>
<proteinExistence type="predicted"/>
<dbReference type="AlphaFoldDB" id="A0A502CNL9"/>
<evidence type="ECO:0000313" key="2">
    <source>
        <dbReference type="Proteomes" id="UP000318413"/>
    </source>
</evidence>
<keyword evidence="2" id="KW-1185">Reference proteome</keyword>
<gene>
    <name evidence="1" type="ORF">EAH84_03325</name>
</gene>
<dbReference type="EMBL" id="RCZK01000002">
    <property type="protein sequence ID" value="TPG14352.1"/>
    <property type="molecule type" value="Genomic_DNA"/>
</dbReference>
<organism evidence="1 2">
    <name type="scientific">Sphingomonas oligophenolica</name>
    <dbReference type="NCBI Taxonomy" id="301154"/>
    <lineage>
        <taxon>Bacteria</taxon>
        <taxon>Pseudomonadati</taxon>
        <taxon>Pseudomonadota</taxon>
        <taxon>Alphaproteobacteria</taxon>
        <taxon>Sphingomonadales</taxon>
        <taxon>Sphingomonadaceae</taxon>
        <taxon>Sphingomonas</taxon>
    </lineage>
</organism>